<dbReference type="Proteomes" id="UP000607653">
    <property type="component" value="Unassembled WGS sequence"/>
</dbReference>
<evidence type="ECO:0000313" key="3">
    <source>
        <dbReference type="Proteomes" id="UP000607653"/>
    </source>
</evidence>
<gene>
    <name evidence="2" type="ORF">HUJ06_023454</name>
</gene>
<feature type="region of interest" description="Disordered" evidence="1">
    <location>
        <begin position="1"/>
        <end position="26"/>
    </location>
</feature>
<evidence type="ECO:0000313" key="2">
    <source>
        <dbReference type="EMBL" id="DAD21991.1"/>
    </source>
</evidence>
<dbReference type="AlphaFoldDB" id="A0A822XS66"/>
<accession>A0A822XS66</accession>
<proteinExistence type="predicted"/>
<dbReference type="EMBL" id="DUZY01000001">
    <property type="protein sequence ID" value="DAD21991.1"/>
    <property type="molecule type" value="Genomic_DNA"/>
</dbReference>
<organism evidence="2 3">
    <name type="scientific">Nelumbo nucifera</name>
    <name type="common">Sacred lotus</name>
    <dbReference type="NCBI Taxonomy" id="4432"/>
    <lineage>
        <taxon>Eukaryota</taxon>
        <taxon>Viridiplantae</taxon>
        <taxon>Streptophyta</taxon>
        <taxon>Embryophyta</taxon>
        <taxon>Tracheophyta</taxon>
        <taxon>Spermatophyta</taxon>
        <taxon>Magnoliopsida</taxon>
        <taxon>Proteales</taxon>
        <taxon>Nelumbonaceae</taxon>
        <taxon>Nelumbo</taxon>
    </lineage>
</organism>
<comment type="caution">
    <text evidence="2">The sequence shown here is derived from an EMBL/GenBank/DDBJ whole genome shotgun (WGS) entry which is preliminary data.</text>
</comment>
<reference evidence="2 3" key="1">
    <citation type="journal article" date="2020" name="Mol. Biol. Evol.">
        <title>Distinct Expression and Methylation Patterns for Genes with Different Fates following a Single Whole-Genome Duplication in Flowering Plants.</title>
        <authorList>
            <person name="Shi T."/>
            <person name="Rahmani R.S."/>
            <person name="Gugger P.F."/>
            <person name="Wang M."/>
            <person name="Li H."/>
            <person name="Zhang Y."/>
            <person name="Li Z."/>
            <person name="Wang Q."/>
            <person name="Van de Peer Y."/>
            <person name="Marchal K."/>
            <person name="Chen J."/>
        </authorList>
    </citation>
    <scope>NUCLEOTIDE SEQUENCE [LARGE SCALE GENOMIC DNA]</scope>
    <source>
        <tissue evidence="2">Leaf</tissue>
    </source>
</reference>
<keyword evidence="3" id="KW-1185">Reference proteome</keyword>
<name>A0A822XS66_NELNU</name>
<sequence>MGSFKSQIKEGTRLGNLPESRTLSPPDHRVCWISAVKHSIYLQYIIDNYIHALLVTLQMNRRSDPTTTWEQRCPARMQDVELCKPFGFHRHQDSDSRMILVQRNRTASHNTISTQ</sequence>
<protein>
    <submittedName>
        <fullName evidence="2">Uncharacterized protein</fullName>
    </submittedName>
</protein>
<evidence type="ECO:0000256" key="1">
    <source>
        <dbReference type="SAM" id="MobiDB-lite"/>
    </source>
</evidence>